<dbReference type="GO" id="GO:0003924">
    <property type="term" value="F:GTPase activity"/>
    <property type="evidence" value="ECO:0007669"/>
    <property type="project" value="UniProtKB-UniRule"/>
</dbReference>
<feature type="binding site" evidence="11">
    <location>
        <begin position="300"/>
        <end position="304"/>
    </location>
    <ligand>
        <name>GTP</name>
        <dbReference type="ChEBI" id="CHEBI:37565"/>
    </ligand>
</feature>
<comment type="subunit">
    <text evidence="11">Part of the signal recognition particle protein translocation system, which is composed of SRP and FtsY. SRP is a ribonucleoprotein composed of Ffh and a 4.5S RNA molecule.</text>
</comment>
<dbReference type="EMBL" id="UGSK01000001">
    <property type="protein sequence ID" value="SUB03021.1"/>
    <property type="molecule type" value="Genomic_DNA"/>
</dbReference>
<evidence type="ECO:0000256" key="12">
    <source>
        <dbReference type="SAM" id="MobiDB-lite"/>
    </source>
</evidence>
<dbReference type="PANTHER" id="PTHR43134">
    <property type="entry name" value="SIGNAL RECOGNITION PARTICLE RECEPTOR SUBUNIT ALPHA"/>
    <property type="match status" value="1"/>
</dbReference>
<dbReference type="PROSITE" id="PS00300">
    <property type="entry name" value="SRP54"/>
    <property type="match status" value="1"/>
</dbReference>
<comment type="function">
    <text evidence="10 11">Involved in targeting and insertion of nascent membrane proteins into the cytoplasmic membrane. Acts as a receptor for the complex formed by the signal recognition particle (SRP) and the ribosome-nascent chain (RNC). Interaction with SRP-RNC leads to the transfer of the RNC complex to the Sec translocase for insertion into the membrane, the hydrolysis of GTP by both Ffh and FtsY, and the dissociation of the SRP-FtsY complex into the individual components.</text>
</comment>
<keyword evidence="5 11" id="KW-0378">Hydrolase</keyword>
<comment type="catalytic activity">
    <reaction evidence="9 11">
        <text>GTP + H2O = GDP + phosphate + H(+)</text>
        <dbReference type="Rhea" id="RHEA:19669"/>
        <dbReference type="ChEBI" id="CHEBI:15377"/>
        <dbReference type="ChEBI" id="CHEBI:15378"/>
        <dbReference type="ChEBI" id="CHEBI:37565"/>
        <dbReference type="ChEBI" id="CHEBI:43474"/>
        <dbReference type="ChEBI" id="CHEBI:58189"/>
        <dbReference type="EC" id="3.6.5.4"/>
    </reaction>
</comment>
<dbReference type="InterPro" id="IPR013822">
    <property type="entry name" value="Signal_recog_particl_SRP54_hlx"/>
</dbReference>
<dbReference type="InterPro" id="IPR027417">
    <property type="entry name" value="P-loop_NTPase"/>
</dbReference>
<sequence>MSEKKRGFLGRLFGGKDSAGTAAGELKPETEILTGEEAASPAPEAEAEAEPEAAAEVTVEAASPEEQPETAIEAEPEPVDELEDKPAEEAAPSASIPVPAPVAITEPQEKLSWFQRLRKGLARSSSALTEGISAIFTKRKLDAGMLEDLEDILLQADLGLETAGAITERLSEGRFDKEISPEEVRKVLAEEVRKVLEPAARPLDLDRGHRPHVVLMVGVNGTGKTTTIGKLAAKLTAEGKTVMLAAGDTFRAAAVEQLKIWGQRTGAEVIAGEAGADAAGLAFDALQAAKDKGVDVLLIDTAGRLQNKAELMAELEKVVRVIRKQTPDAPHDVILTLDATTGQNAMNQVEIFGKVAGVTGLVMTKLDGTARGGILVAIAARHKLPVHFIGVGEGIDDLEPFSAEDFAEAIAGLAR</sequence>
<feature type="binding site" evidence="11">
    <location>
        <begin position="364"/>
        <end position="367"/>
    </location>
    <ligand>
        <name>GTP</name>
        <dbReference type="ChEBI" id="CHEBI:37565"/>
    </ligand>
</feature>
<evidence type="ECO:0000256" key="1">
    <source>
        <dbReference type="ARBA" id="ARBA00004515"/>
    </source>
</evidence>
<dbReference type="SMART" id="SM00962">
    <property type="entry name" value="SRP54"/>
    <property type="match status" value="1"/>
</dbReference>
<dbReference type="Gene3D" id="3.40.50.300">
    <property type="entry name" value="P-loop containing nucleotide triphosphate hydrolases"/>
    <property type="match status" value="1"/>
</dbReference>
<protein>
    <recommendedName>
        <fullName evidence="11">Signal recognition particle receptor FtsY</fullName>
        <shortName evidence="11">SRP receptor</shortName>
        <ecNumber evidence="11">3.6.5.4</ecNumber>
    </recommendedName>
</protein>
<comment type="subcellular location">
    <subcellularLocation>
        <location evidence="1">Cell inner membrane</location>
        <topology evidence="1">Peripheral membrane protein</topology>
        <orientation evidence="1">Cytoplasmic side</orientation>
    </subcellularLocation>
    <subcellularLocation>
        <location evidence="11">Cell membrane</location>
        <topology evidence="11">Peripheral membrane protein</topology>
        <orientation evidence="11">Cytoplasmic side</orientation>
    </subcellularLocation>
    <subcellularLocation>
        <location evidence="11">Cytoplasm</location>
    </subcellularLocation>
</comment>
<dbReference type="EC" id="3.6.5.4" evidence="11"/>
<gene>
    <name evidence="11 14" type="primary">ftsY</name>
    <name evidence="14" type="ORF">NCTC13350_04004</name>
</gene>
<dbReference type="GO" id="GO:0005047">
    <property type="term" value="F:signal recognition particle binding"/>
    <property type="evidence" value="ECO:0007669"/>
    <property type="project" value="TreeGrafter"/>
</dbReference>
<reference evidence="14 15" key="1">
    <citation type="submission" date="2018-06" db="EMBL/GenBank/DDBJ databases">
        <authorList>
            <consortium name="Pathogen Informatics"/>
            <person name="Doyle S."/>
        </authorList>
    </citation>
    <scope>NUCLEOTIDE SEQUENCE [LARGE SCALE GENOMIC DNA]</scope>
    <source>
        <strain evidence="14 15">NCTC13350</strain>
    </source>
</reference>
<dbReference type="NCBIfam" id="TIGR00064">
    <property type="entry name" value="ftsY"/>
    <property type="match status" value="1"/>
</dbReference>
<dbReference type="Pfam" id="PF02881">
    <property type="entry name" value="SRP54_N"/>
    <property type="match status" value="1"/>
</dbReference>
<dbReference type="SUPFAM" id="SSF47364">
    <property type="entry name" value="Domain of the SRP/SRP receptor G-proteins"/>
    <property type="match status" value="1"/>
</dbReference>
<evidence type="ECO:0000256" key="6">
    <source>
        <dbReference type="ARBA" id="ARBA00023134"/>
    </source>
</evidence>
<dbReference type="SMART" id="SM00963">
    <property type="entry name" value="SRP54_N"/>
    <property type="match status" value="1"/>
</dbReference>
<dbReference type="GO" id="GO:0051301">
    <property type="term" value="P:cell division"/>
    <property type="evidence" value="ECO:0007669"/>
    <property type="project" value="UniProtKB-KW"/>
</dbReference>
<dbReference type="HAMAP" id="MF_00920">
    <property type="entry name" value="FtsY"/>
    <property type="match status" value="1"/>
</dbReference>
<dbReference type="CDD" id="cd17874">
    <property type="entry name" value="FtsY"/>
    <property type="match status" value="1"/>
</dbReference>
<dbReference type="GO" id="GO:0005886">
    <property type="term" value="C:plasma membrane"/>
    <property type="evidence" value="ECO:0007669"/>
    <property type="project" value="UniProtKB-SubCell"/>
</dbReference>
<keyword evidence="7 11" id="KW-0472">Membrane</keyword>
<evidence type="ECO:0000256" key="7">
    <source>
        <dbReference type="ARBA" id="ARBA00023136"/>
    </source>
</evidence>
<evidence type="ECO:0000259" key="13">
    <source>
        <dbReference type="PROSITE" id="PS00300"/>
    </source>
</evidence>
<dbReference type="InterPro" id="IPR003593">
    <property type="entry name" value="AAA+_ATPase"/>
</dbReference>
<accession>A0A379A2L3</accession>
<keyword evidence="14" id="KW-0132">Cell division</keyword>
<dbReference type="SUPFAM" id="SSF52540">
    <property type="entry name" value="P-loop containing nucleoside triphosphate hydrolases"/>
    <property type="match status" value="1"/>
</dbReference>
<dbReference type="InterPro" id="IPR036225">
    <property type="entry name" value="SRP/SRP_N"/>
</dbReference>
<keyword evidence="3 11" id="KW-0963">Cytoplasm</keyword>
<evidence type="ECO:0000313" key="15">
    <source>
        <dbReference type="Proteomes" id="UP000255000"/>
    </source>
</evidence>
<evidence type="ECO:0000256" key="2">
    <source>
        <dbReference type="ARBA" id="ARBA00022475"/>
    </source>
</evidence>
<feature type="compositionally biased region" description="Low complexity" evidence="12">
    <location>
        <begin position="54"/>
        <end position="65"/>
    </location>
</feature>
<dbReference type="AlphaFoldDB" id="A0A379A2L3"/>
<organism evidence="14 15">
    <name type="scientific">Pannonibacter phragmitetus</name>
    <dbReference type="NCBI Taxonomy" id="121719"/>
    <lineage>
        <taxon>Bacteria</taxon>
        <taxon>Pseudomonadati</taxon>
        <taxon>Pseudomonadota</taxon>
        <taxon>Alphaproteobacteria</taxon>
        <taxon>Hyphomicrobiales</taxon>
        <taxon>Stappiaceae</taxon>
        <taxon>Pannonibacter</taxon>
    </lineage>
</organism>
<feature type="compositionally biased region" description="Acidic residues" evidence="12">
    <location>
        <begin position="66"/>
        <end position="83"/>
    </location>
</feature>
<dbReference type="InterPro" id="IPR000897">
    <property type="entry name" value="SRP54_GTPase_dom"/>
</dbReference>
<dbReference type="SMART" id="SM00382">
    <property type="entry name" value="AAA"/>
    <property type="match status" value="1"/>
</dbReference>
<dbReference type="GO" id="GO:0005525">
    <property type="term" value="F:GTP binding"/>
    <property type="evidence" value="ECO:0007669"/>
    <property type="project" value="UniProtKB-UniRule"/>
</dbReference>
<evidence type="ECO:0000256" key="8">
    <source>
        <dbReference type="ARBA" id="ARBA00023170"/>
    </source>
</evidence>
<dbReference type="PANTHER" id="PTHR43134:SF1">
    <property type="entry name" value="SIGNAL RECOGNITION PARTICLE RECEPTOR SUBUNIT ALPHA"/>
    <property type="match status" value="1"/>
</dbReference>
<keyword evidence="8 11" id="KW-0675">Receptor</keyword>
<feature type="region of interest" description="Disordered" evidence="12">
    <location>
        <begin position="1"/>
        <end position="95"/>
    </location>
</feature>
<evidence type="ECO:0000256" key="9">
    <source>
        <dbReference type="ARBA" id="ARBA00048027"/>
    </source>
</evidence>
<dbReference type="FunFam" id="3.40.50.300:FF:000053">
    <property type="entry name" value="Signal recognition particle receptor FtsY"/>
    <property type="match status" value="1"/>
</dbReference>
<dbReference type="InterPro" id="IPR042101">
    <property type="entry name" value="SRP54_N_sf"/>
</dbReference>
<dbReference type="GO" id="GO:0005737">
    <property type="term" value="C:cytoplasm"/>
    <property type="evidence" value="ECO:0007669"/>
    <property type="project" value="UniProtKB-SubCell"/>
</dbReference>
<keyword evidence="6 11" id="KW-0342">GTP-binding</keyword>
<dbReference type="OrthoDB" id="9804720at2"/>
<dbReference type="FunFam" id="1.20.120.140:FF:000002">
    <property type="entry name" value="Signal recognition particle receptor FtsY"/>
    <property type="match status" value="1"/>
</dbReference>
<dbReference type="Gene3D" id="1.20.120.140">
    <property type="entry name" value="Signal recognition particle SRP54, nucleotide-binding domain"/>
    <property type="match status" value="1"/>
</dbReference>
<dbReference type="GO" id="GO:0006614">
    <property type="term" value="P:SRP-dependent cotranslational protein targeting to membrane"/>
    <property type="evidence" value="ECO:0007669"/>
    <property type="project" value="InterPro"/>
</dbReference>
<keyword evidence="14" id="KW-0131">Cell cycle</keyword>
<feature type="binding site" evidence="11">
    <location>
        <begin position="218"/>
        <end position="225"/>
    </location>
    <ligand>
        <name>GTP</name>
        <dbReference type="ChEBI" id="CHEBI:37565"/>
    </ligand>
</feature>
<dbReference type="Pfam" id="PF00448">
    <property type="entry name" value="SRP54"/>
    <property type="match status" value="1"/>
</dbReference>
<name>A0A379A2L3_9HYPH</name>
<evidence type="ECO:0000256" key="11">
    <source>
        <dbReference type="HAMAP-Rule" id="MF_00920"/>
    </source>
</evidence>
<evidence type="ECO:0000313" key="14">
    <source>
        <dbReference type="EMBL" id="SUB03021.1"/>
    </source>
</evidence>
<proteinExistence type="inferred from homology"/>
<feature type="domain" description="SRP54-type proteins GTP-binding" evidence="13">
    <location>
        <begin position="385"/>
        <end position="398"/>
    </location>
</feature>
<keyword evidence="2 11" id="KW-1003">Cell membrane</keyword>
<dbReference type="InterPro" id="IPR004390">
    <property type="entry name" value="SR_rcpt_FtsY"/>
</dbReference>
<evidence type="ECO:0000256" key="3">
    <source>
        <dbReference type="ARBA" id="ARBA00022490"/>
    </source>
</evidence>
<dbReference type="RefSeq" id="WP_019964394.1">
    <property type="nucleotide sequence ID" value="NZ_UGSK01000001.1"/>
</dbReference>
<evidence type="ECO:0000256" key="10">
    <source>
        <dbReference type="ARBA" id="ARBA00053570"/>
    </source>
</evidence>
<evidence type="ECO:0000256" key="4">
    <source>
        <dbReference type="ARBA" id="ARBA00022741"/>
    </source>
</evidence>
<dbReference type="Proteomes" id="UP000255000">
    <property type="component" value="Unassembled WGS sequence"/>
</dbReference>
<comment type="similarity">
    <text evidence="11">Belongs to the GTP-binding SRP family. FtsY subfamily.</text>
</comment>
<keyword evidence="4 11" id="KW-0547">Nucleotide-binding</keyword>
<evidence type="ECO:0000256" key="5">
    <source>
        <dbReference type="ARBA" id="ARBA00022801"/>
    </source>
</evidence>